<dbReference type="InterPro" id="IPR052709">
    <property type="entry name" value="Transposase-MT_Hybrid"/>
</dbReference>
<sequence>MIVWSSRSRIAGGGRGQSPLGSALTGTDFSYVGNGTEKAKLDSKKRTHCHAPGVLSRGRNDENIAKTKRLIDEDCRKTIDEVSEQTNLSWSTVQRMLTEDLHMRRVSAKFVPRLLTDDQRENRVRVFRDLKSEVQNDQIFLKELRLEMSLGSKIFNLL</sequence>
<evidence type="ECO:0000256" key="1">
    <source>
        <dbReference type="SAM" id="MobiDB-lite"/>
    </source>
</evidence>
<comment type="caution">
    <text evidence="2">The sequence shown here is derived from an EMBL/GenBank/DDBJ whole genome shotgun (WGS) entry which is preliminary data.</text>
</comment>
<name>A0ABQ8T039_PERAM</name>
<evidence type="ECO:0000313" key="3">
    <source>
        <dbReference type="Proteomes" id="UP001148838"/>
    </source>
</evidence>
<organism evidence="2 3">
    <name type="scientific">Periplaneta americana</name>
    <name type="common">American cockroach</name>
    <name type="synonym">Blatta americana</name>
    <dbReference type="NCBI Taxonomy" id="6978"/>
    <lineage>
        <taxon>Eukaryota</taxon>
        <taxon>Metazoa</taxon>
        <taxon>Ecdysozoa</taxon>
        <taxon>Arthropoda</taxon>
        <taxon>Hexapoda</taxon>
        <taxon>Insecta</taxon>
        <taxon>Pterygota</taxon>
        <taxon>Neoptera</taxon>
        <taxon>Polyneoptera</taxon>
        <taxon>Dictyoptera</taxon>
        <taxon>Blattodea</taxon>
        <taxon>Blattoidea</taxon>
        <taxon>Blattidae</taxon>
        <taxon>Blattinae</taxon>
        <taxon>Periplaneta</taxon>
    </lineage>
</organism>
<protein>
    <submittedName>
        <fullName evidence="2">Uncharacterized protein</fullName>
    </submittedName>
</protein>
<dbReference type="PANTHER" id="PTHR46060:SF1">
    <property type="entry name" value="MARINER MOS1 TRANSPOSASE-LIKE PROTEIN"/>
    <property type="match status" value="1"/>
</dbReference>
<dbReference type="Proteomes" id="UP001148838">
    <property type="component" value="Unassembled WGS sequence"/>
</dbReference>
<dbReference type="PANTHER" id="PTHR46060">
    <property type="entry name" value="MARINER MOS1 TRANSPOSASE-LIKE PROTEIN"/>
    <property type="match status" value="1"/>
</dbReference>
<gene>
    <name evidence="2" type="ORF">ANN_07553</name>
</gene>
<accession>A0ABQ8T039</accession>
<evidence type="ECO:0000313" key="2">
    <source>
        <dbReference type="EMBL" id="KAJ4439429.1"/>
    </source>
</evidence>
<proteinExistence type="predicted"/>
<reference evidence="2 3" key="1">
    <citation type="journal article" date="2022" name="Allergy">
        <title>Genome assembly and annotation of Periplaneta americana reveal a comprehensive cockroach allergen profile.</title>
        <authorList>
            <person name="Wang L."/>
            <person name="Xiong Q."/>
            <person name="Saelim N."/>
            <person name="Wang L."/>
            <person name="Nong W."/>
            <person name="Wan A.T."/>
            <person name="Shi M."/>
            <person name="Liu X."/>
            <person name="Cao Q."/>
            <person name="Hui J.H.L."/>
            <person name="Sookrung N."/>
            <person name="Leung T.F."/>
            <person name="Tungtrongchitr A."/>
            <person name="Tsui S.K.W."/>
        </authorList>
    </citation>
    <scope>NUCLEOTIDE SEQUENCE [LARGE SCALE GENOMIC DNA]</scope>
    <source>
        <strain evidence="2">PWHHKU_190912</strain>
    </source>
</reference>
<keyword evidence="3" id="KW-1185">Reference proteome</keyword>
<feature type="region of interest" description="Disordered" evidence="1">
    <location>
        <begin position="1"/>
        <end position="25"/>
    </location>
</feature>
<feature type="compositionally biased region" description="Low complexity" evidence="1">
    <location>
        <begin position="1"/>
        <end position="10"/>
    </location>
</feature>
<dbReference type="EMBL" id="JAJSOF020000017">
    <property type="protein sequence ID" value="KAJ4439429.1"/>
    <property type="molecule type" value="Genomic_DNA"/>
</dbReference>